<dbReference type="InterPro" id="IPR000663">
    <property type="entry name" value="Natr_peptide"/>
</dbReference>
<dbReference type="PANTHER" id="PTHR14066:SF2">
    <property type="entry name" value="NATRIURETIC PEPTIDES A"/>
    <property type="match status" value="1"/>
</dbReference>
<comment type="subcellular location">
    <subcellularLocation>
        <location evidence="1">Secreted</location>
    </subcellularLocation>
</comment>
<dbReference type="GO" id="GO:0019934">
    <property type="term" value="P:cGMP-mediated signaling"/>
    <property type="evidence" value="ECO:0007669"/>
    <property type="project" value="TreeGrafter"/>
</dbReference>
<dbReference type="GO" id="GO:0007218">
    <property type="term" value="P:neuropeptide signaling pathway"/>
    <property type="evidence" value="ECO:0007669"/>
    <property type="project" value="TreeGrafter"/>
</dbReference>
<keyword evidence="7" id="KW-1015">Disulfide bond</keyword>
<dbReference type="Pfam" id="PF00212">
    <property type="entry name" value="ANP"/>
    <property type="match status" value="1"/>
</dbReference>
<proteinExistence type="inferred from homology"/>
<dbReference type="GO" id="GO:0006182">
    <property type="term" value="P:cGMP biosynthetic process"/>
    <property type="evidence" value="ECO:0007669"/>
    <property type="project" value="TreeGrafter"/>
</dbReference>
<dbReference type="InterPro" id="IPR050787">
    <property type="entry name" value="Natriuretic_peptide"/>
</dbReference>
<keyword evidence="4" id="KW-0964">Secreted</keyword>
<dbReference type="InterPro" id="IPR002407">
    <property type="entry name" value="Natriuretic_peptide_atrial"/>
</dbReference>
<protein>
    <recommendedName>
        <fullName evidence="3">Natriuretic peptides A</fullName>
    </recommendedName>
</protein>
<reference evidence="10" key="1">
    <citation type="journal article" date="2022" name="bioRxiv">
        <title>Sequencing and chromosome-scale assembly of the giantPleurodeles waltlgenome.</title>
        <authorList>
            <person name="Brown T."/>
            <person name="Elewa A."/>
            <person name="Iarovenko S."/>
            <person name="Subramanian E."/>
            <person name="Araus A.J."/>
            <person name="Petzold A."/>
            <person name="Susuki M."/>
            <person name="Suzuki K.-i.T."/>
            <person name="Hayashi T."/>
            <person name="Toyoda A."/>
            <person name="Oliveira C."/>
            <person name="Osipova E."/>
            <person name="Leigh N.D."/>
            <person name="Simon A."/>
            <person name="Yun M.H."/>
        </authorList>
    </citation>
    <scope>NUCLEOTIDE SEQUENCE</scope>
    <source>
        <strain evidence="10">20211129_DDA</strain>
        <tissue evidence="10">Liver</tissue>
    </source>
</reference>
<dbReference type="PRINTS" id="PR00711">
    <property type="entry name" value="ANATPEPTIDE"/>
</dbReference>
<dbReference type="GO" id="GO:0005737">
    <property type="term" value="C:cytoplasm"/>
    <property type="evidence" value="ECO:0007669"/>
    <property type="project" value="TreeGrafter"/>
</dbReference>
<dbReference type="GO" id="GO:0003085">
    <property type="term" value="P:negative regulation of systemic arterial blood pressure"/>
    <property type="evidence" value="ECO:0007669"/>
    <property type="project" value="TreeGrafter"/>
</dbReference>
<evidence type="ECO:0000256" key="6">
    <source>
        <dbReference type="ARBA" id="ARBA00022858"/>
    </source>
</evidence>
<evidence type="ECO:0000256" key="2">
    <source>
        <dbReference type="ARBA" id="ARBA00009041"/>
    </source>
</evidence>
<evidence type="ECO:0000256" key="7">
    <source>
        <dbReference type="ARBA" id="ARBA00023157"/>
    </source>
</evidence>
<dbReference type="EMBL" id="JANPWB010000010">
    <property type="protein sequence ID" value="KAJ1145298.1"/>
    <property type="molecule type" value="Genomic_DNA"/>
</dbReference>
<dbReference type="SMART" id="SM00183">
    <property type="entry name" value="NAT_PEP"/>
    <property type="match status" value="1"/>
</dbReference>
<comment type="caution">
    <text evidence="10">The sequence shown here is derived from an EMBL/GenBank/DDBJ whole genome shotgun (WGS) entry which is preliminary data.</text>
</comment>
<evidence type="ECO:0000256" key="9">
    <source>
        <dbReference type="SAM" id="SignalP"/>
    </source>
</evidence>
<gene>
    <name evidence="10" type="ORF">NDU88_011588</name>
</gene>
<dbReference type="Proteomes" id="UP001066276">
    <property type="component" value="Chromosome 6"/>
</dbReference>
<dbReference type="GO" id="GO:0051427">
    <property type="term" value="F:hormone receptor binding"/>
    <property type="evidence" value="ECO:0007669"/>
    <property type="project" value="TreeGrafter"/>
</dbReference>
<dbReference type="GO" id="GO:0007168">
    <property type="term" value="P:receptor guanylyl cyclase signaling pathway"/>
    <property type="evidence" value="ECO:0007669"/>
    <property type="project" value="TreeGrafter"/>
</dbReference>
<keyword evidence="9" id="KW-0732">Signal</keyword>
<sequence>MVTLCLNLLLSLVLGLQLGAAGNPLYGAISRSDLADLETLMERLEDRLPNEDGLGPSQGAVGQSYETGEVSNPRSSLDGDVTRPQLEDTLTQGGSWELPDKTSPIRNRLRELLNSPRSFRRSSNCFGGKIDKIGAQSGMGCNNHWK</sequence>
<dbReference type="GO" id="GO:0005615">
    <property type="term" value="C:extracellular space"/>
    <property type="evidence" value="ECO:0007669"/>
    <property type="project" value="TreeGrafter"/>
</dbReference>
<evidence type="ECO:0000313" key="11">
    <source>
        <dbReference type="Proteomes" id="UP001066276"/>
    </source>
</evidence>
<evidence type="ECO:0000256" key="8">
    <source>
        <dbReference type="SAM" id="MobiDB-lite"/>
    </source>
</evidence>
<feature type="chain" id="PRO_5043496472" description="Natriuretic peptides A" evidence="9">
    <location>
        <begin position="16"/>
        <end position="146"/>
    </location>
</feature>
<comment type="similarity">
    <text evidence="2">Belongs to the natriuretic peptide family.</text>
</comment>
<evidence type="ECO:0000256" key="3">
    <source>
        <dbReference type="ARBA" id="ARBA00020078"/>
    </source>
</evidence>
<evidence type="ECO:0000313" key="10">
    <source>
        <dbReference type="EMBL" id="KAJ1145298.1"/>
    </source>
</evidence>
<accession>A0AAV7QZ08</accession>
<feature type="region of interest" description="Disordered" evidence="8">
    <location>
        <begin position="46"/>
        <end position="102"/>
    </location>
</feature>
<dbReference type="GO" id="GO:0097746">
    <property type="term" value="P:blood vessel diameter maintenance"/>
    <property type="evidence" value="ECO:0007669"/>
    <property type="project" value="UniProtKB-KW"/>
</dbReference>
<evidence type="ECO:0000256" key="4">
    <source>
        <dbReference type="ARBA" id="ARBA00022525"/>
    </source>
</evidence>
<dbReference type="PANTHER" id="PTHR14066">
    <property type="entry name" value="ATRIAL NATRIURETIC FACTOR PRECURSOR"/>
    <property type="match status" value="1"/>
</dbReference>
<dbReference type="GO" id="GO:0005179">
    <property type="term" value="F:hormone activity"/>
    <property type="evidence" value="ECO:0007669"/>
    <property type="project" value="UniProtKB-KW"/>
</dbReference>
<keyword evidence="5" id="KW-0372">Hormone</keyword>
<evidence type="ECO:0000256" key="1">
    <source>
        <dbReference type="ARBA" id="ARBA00004613"/>
    </source>
</evidence>
<name>A0AAV7QZ08_PLEWA</name>
<organism evidence="10 11">
    <name type="scientific">Pleurodeles waltl</name>
    <name type="common">Iberian ribbed newt</name>
    <dbReference type="NCBI Taxonomy" id="8319"/>
    <lineage>
        <taxon>Eukaryota</taxon>
        <taxon>Metazoa</taxon>
        <taxon>Chordata</taxon>
        <taxon>Craniata</taxon>
        <taxon>Vertebrata</taxon>
        <taxon>Euteleostomi</taxon>
        <taxon>Amphibia</taxon>
        <taxon>Batrachia</taxon>
        <taxon>Caudata</taxon>
        <taxon>Salamandroidea</taxon>
        <taxon>Salamandridae</taxon>
        <taxon>Pleurodelinae</taxon>
        <taxon>Pleurodeles</taxon>
    </lineage>
</organism>
<keyword evidence="11" id="KW-1185">Reference proteome</keyword>
<dbReference type="AlphaFoldDB" id="A0AAV7QZ08"/>
<feature type="signal peptide" evidence="9">
    <location>
        <begin position="1"/>
        <end position="15"/>
    </location>
</feature>
<keyword evidence="6" id="KW-0838">Vasoactive</keyword>
<feature type="compositionally biased region" description="Polar residues" evidence="8">
    <location>
        <begin position="60"/>
        <end position="75"/>
    </location>
</feature>
<evidence type="ECO:0000256" key="5">
    <source>
        <dbReference type="ARBA" id="ARBA00022702"/>
    </source>
</evidence>